<proteinExistence type="inferred from homology"/>
<dbReference type="SUPFAM" id="SSF52402">
    <property type="entry name" value="Adenine nucleotide alpha hydrolases-like"/>
    <property type="match status" value="1"/>
</dbReference>
<evidence type="ECO:0000313" key="8">
    <source>
        <dbReference type="EMBL" id="MCJ2543859.1"/>
    </source>
</evidence>
<dbReference type="Gene3D" id="1.20.59.20">
    <property type="match status" value="1"/>
</dbReference>
<dbReference type="PANTHER" id="PTHR43033:SF1">
    <property type="entry name" value="TRNA(ILE)-LYSIDINE SYNTHASE-RELATED"/>
    <property type="match status" value="1"/>
</dbReference>
<dbReference type="GO" id="GO:0032267">
    <property type="term" value="F:tRNA(Ile)-lysidine synthase activity"/>
    <property type="evidence" value="ECO:0007669"/>
    <property type="project" value="UniProtKB-EC"/>
</dbReference>
<comment type="caution">
    <text evidence="8">The sequence shown here is derived from an EMBL/GenBank/DDBJ whole genome shotgun (WGS) entry which is preliminary data.</text>
</comment>
<keyword evidence="3 6" id="KW-0547">Nucleotide-binding</keyword>
<keyword evidence="4 6" id="KW-0067">ATP-binding</keyword>
<evidence type="ECO:0000256" key="6">
    <source>
        <dbReference type="HAMAP-Rule" id="MF_01161"/>
    </source>
</evidence>
<keyword evidence="1 6" id="KW-0436">Ligase</keyword>
<dbReference type="NCBIfam" id="TIGR02432">
    <property type="entry name" value="lysidine_TilS_N"/>
    <property type="match status" value="1"/>
</dbReference>
<accession>A0ABT0CDJ9</accession>
<organism evidence="8 9">
    <name type="scientific">Thermostichus vulcanus str. 'Rupite'</name>
    <dbReference type="NCBI Taxonomy" id="2813851"/>
    <lineage>
        <taxon>Bacteria</taxon>
        <taxon>Bacillati</taxon>
        <taxon>Cyanobacteriota</taxon>
        <taxon>Cyanophyceae</taxon>
        <taxon>Thermostichales</taxon>
        <taxon>Thermostichaceae</taxon>
        <taxon>Thermostichus</taxon>
    </lineage>
</organism>
<dbReference type="EMBL" id="JAFIRA010000038">
    <property type="protein sequence ID" value="MCJ2543859.1"/>
    <property type="molecule type" value="Genomic_DNA"/>
</dbReference>
<dbReference type="PANTHER" id="PTHR43033">
    <property type="entry name" value="TRNA(ILE)-LYSIDINE SYNTHASE-RELATED"/>
    <property type="match status" value="1"/>
</dbReference>
<comment type="domain">
    <text evidence="6">The N-terminal region contains the highly conserved SGGXDS motif, predicted to be a P-loop motif involved in ATP binding.</text>
</comment>
<evidence type="ECO:0000313" key="9">
    <source>
        <dbReference type="Proteomes" id="UP000830835"/>
    </source>
</evidence>
<dbReference type="RefSeq" id="WP_244351814.1">
    <property type="nucleotide sequence ID" value="NZ_JAFIRA010000038.1"/>
</dbReference>
<dbReference type="InterPro" id="IPR011063">
    <property type="entry name" value="TilS/TtcA_N"/>
</dbReference>
<sequence>MARLSPLHLRVQHTIRQKHLFYPGQRLLIGLSGGQDSFCLLKILQDLQPRWGWELFVLHCDHRWSEDETDCAQFLQKWLQQQGLPHAVETADPIRWDEAGARAWRYQQLSKWAKAWECSAVVTGHTASDRAETFLFNLLRGTGVSGLTSLDWQRPVEARDPDSPRLVRPLLEVSRPETEQFCQAYSLPVWPDRSNQDLAHARNRLRLEVIPYLREHFNPQLELALNRLASLLAAEHEVVLTQATQLWPVVYQSNPPRLLRDPLRKAPLAVQRQILFQFLEKVLPHHPSFAQVEAGIRLLPMGRGSRTPDYPGGGWIEVQGEDLIWRDPGIS</sequence>
<evidence type="ECO:0000256" key="4">
    <source>
        <dbReference type="ARBA" id="ARBA00022840"/>
    </source>
</evidence>
<evidence type="ECO:0000256" key="3">
    <source>
        <dbReference type="ARBA" id="ARBA00022741"/>
    </source>
</evidence>
<gene>
    <name evidence="6 8" type="primary">tilS</name>
    <name evidence="8" type="ORF">JX360_13270</name>
</gene>
<evidence type="ECO:0000259" key="7">
    <source>
        <dbReference type="Pfam" id="PF01171"/>
    </source>
</evidence>
<comment type="function">
    <text evidence="6">Ligates lysine onto the cytidine present at position 34 of the AUA codon-specific tRNA(Ile) that contains the anticodon CAU, in an ATP-dependent manner. Cytidine is converted to lysidine, thus changing the amino acid specificity of the tRNA from methionine to isoleucine.</text>
</comment>
<dbReference type="Proteomes" id="UP000830835">
    <property type="component" value="Unassembled WGS sequence"/>
</dbReference>
<dbReference type="InterPro" id="IPR012795">
    <property type="entry name" value="tRNA_Ile_lys_synt_N"/>
</dbReference>
<dbReference type="InterPro" id="IPR014729">
    <property type="entry name" value="Rossmann-like_a/b/a_fold"/>
</dbReference>
<reference evidence="8" key="1">
    <citation type="submission" date="2021-02" db="EMBL/GenBank/DDBJ databases">
        <title>The CRISPR/cas machinery reduction and long-range gene transfer in the hot spring cyanobacterium Synechococcus.</title>
        <authorList>
            <person name="Dvorak P."/>
            <person name="Jahodarova E."/>
            <person name="Hasler P."/>
            <person name="Poulickova A."/>
        </authorList>
    </citation>
    <scope>NUCLEOTIDE SEQUENCE</scope>
    <source>
        <strain evidence="8">Rupite</strain>
    </source>
</reference>
<dbReference type="EC" id="6.3.4.19" evidence="6"/>
<dbReference type="Pfam" id="PF01171">
    <property type="entry name" value="ATP_bind_3"/>
    <property type="match status" value="1"/>
</dbReference>
<dbReference type="HAMAP" id="MF_01161">
    <property type="entry name" value="tRNA_Ile_lys_synt"/>
    <property type="match status" value="1"/>
</dbReference>
<evidence type="ECO:0000256" key="5">
    <source>
        <dbReference type="ARBA" id="ARBA00048539"/>
    </source>
</evidence>
<evidence type="ECO:0000256" key="2">
    <source>
        <dbReference type="ARBA" id="ARBA00022694"/>
    </source>
</evidence>
<dbReference type="InterPro" id="IPR012094">
    <property type="entry name" value="tRNA_Ile_lys_synt"/>
</dbReference>
<feature type="binding site" evidence="6">
    <location>
        <begin position="32"/>
        <end position="37"/>
    </location>
    <ligand>
        <name>ATP</name>
        <dbReference type="ChEBI" id="CHEBI:30616"/>
    </ligand>
</feature>
<protein>
    <recommendedName>
        <fullName evidence="6">tRNA(Ile)-lysidine synthase</fullName>
        <ecNumber evidence="6">6.3.4.19</ecNumber>
    </recommendedName>
    <alternativeName>
        <fullName evidence="6">tRNA(Ile)-2-lysyl-cytidine synthase</fullName>
    </alternativeName>
    <alternativeName>
        <fullName evidence="6">tRNA(Ile)-lysidine synthetase</fullName>
    </alternativeName>
</protein>
<comment type="subcellular location">
    <subcellularLocation>
        <location evidence="6">Cytoplasm</location>
    </subcellularLocation>
</comment>
<comment type="similarity">
    <text evidence="6">Belongs to the tRNA(Ile)-lysidine synthase family.</text>
</comment>
<dbReference type="Gene3D" id="3.40.50.620">
    <property type="entry name" value="HUPs"/>
    <property type="match status" value="1"/>
</dbReference>
<comment type="catalytic activity">
    <reaction evidence="5 6">
        <text>cytidine(34) in tRNA(Ile2) + L-lysine + ATP = lysidine(34) in tRNA(Ile2) + AMP + diphosphate + H(+)</text>
        <dbReference type="Rhea" id="RHEA:43744"/>
        <dbReference type="Rhea" id="RHEA-COMP:10625"/>
        <dbReference type="Rhea" id="RHEA-COMP:10670"/>
        <dbReference type="ChEBI" id="CHEBI:15378"/>
        <dbReference type="ChEBI" id="CHEBI:30616"/>
        <dbReference type="ChEBI" id="CHEBI:32551"/>
        <dbReference type="ChEBI" id="CHEBI:33019"/>
        <dbReference type="ChEBI" id="CHEBI:82748"/>
        <dbReference type="ChEBI" id="CHEBI:83665"/>
        <dbReference type="ChEBI" id="CHEBI:456215"/>
        <dbReference type="EC" id="6.3.4.19"/>
    </reaction>
</comment>
<keyword evidence="6" id="KW-0963">Cytoplasm</keyword>
<evidence type="ECO:0000256" key="1">
    <source>
        <dbReference type="ARBA" id="ARBA00022598"/>
    </source>
</evidence>
<dbReference type="CDD" id="cd01992">
    <property type="entry name" value="TilS_N"/>
    <property type="match status" value="1"/>
</dbReference>
<keyword evidence="9" id="KW-1185">Reference proteome</keyword>
<dbReference type="SUPFAM" id="SSF82829">
    <property type="entry name" value="MesJ substrate recognition domain-like"/>
    <property type="match status" value="1"/>
</dbReference>
<keyword evidence="2 6" id="KW-0819">tRNA processing</keyword>
<feature type="domain" description="tRNA(Ile)-lysidine/2-thiocytidine synthase N-terminal" evidence="7">
    <location>
        <begin position="27"/>
        <end position="207"/>
    </location>
</feature>
<name>A0ABT0CDJ9_THEVL</name>